<dbReference type="PANTHER" id="PTHR46401:SF2">
    <property type="entry name" value="GLYCOSYLTRANSFERASE WBBK-RELATED"/>
    <property type="match status" value="1"/>
</dbReference>
<feature type="domain" description="Glycosyl transferase family 1" evidence="2">
    <location>
        <begin position="201"/>
        <end position="349"/>
    </location>
</feature>
<dbReference type="GO" id="GO:0009103">
    <property type="term" value="P:lipopolysaccharide biosynthetic process"/>
    <property type="evidence" value="ECO:0007669"/>
    <property type="project" value="TreeGrafter"/>
</dbReference>
<dbReference type="SUPFAM" id="SSF53756">
    <property type="entry name" value="UDP-Glycosyltransferase/glycogen phosphorylase"/>
    <property type="match status" value="1"/>
</dbReference>
<dbReference type="PANTHER" id="PTHR46401">
    <property type="entry name" value="GLYCOSYLTRANSFERASE WBBK-RELATED"/>
    <property type="match status" value="1"/>
</dbReference>
<dbReference type="Pfam" id="PF00534">
    <property type="entry name" value="Glycos_transf_1"/>
    <property type="match status" value="1"/>
</dbReference>
<reference evidence="3" key="1">
    <citation type="submission" date="2020-02" db="EMBL/GenBank/DDBJ databases">
        <authorList>
            <person name="Meier V. D."/>
        </authorList>
    </citation>
    <scope>NUCLEOTIDE SEQUENCE</scope>
    <source>
        <strain evidence="3">AVDCRST_MAG81</strain>
    </source>
</reference>
<sequence>MTKDEQVIAISCSDGDPRHPKTWSGTPSNITKAIESLGINVVSIDASVKRYQRTPLKLLHRLAGLGTDYLGGPVFRAQSAKITHRQIQASGCTKILHASQLGLPMPTLDAGVDHYLVCDTTRVLWAKFASNVASCTPKMLQIADQLEWESYAQIKHFFTISEYACDNLIQYYGIEPHRITVVGTGRGNIQPFTGEKDYENGPILFVAKGRFEDKGGSLLIEGFKLAQKQNPSLKIVVVGDEQYRDVIGPVPNVTVTGYIPWEELQHLFNTAALFAMPALNEPWGLVYLEALACKTPILGLNRNSLPEITRDGQYGFLINEPSPERIAETILQAFSSPDKLREMGAAGQKHCLETYSWNQVATKIVSVMLDDPISSLREKQSYA</sequence>
<protein>
    <recommendedName>
        <fullName evidence="2">Glycosyl transferase family 1 domain-containing protein</fullName>
    </recommendedName>
</protein>
<dbReference type="InterPro" id="IPR001296">
    <property type="entry name" value="Glyco_trans_1"/>
</dbReference>
<dbReference type="AlphaFoldDB" id="A0A6J4UNV4"/>
<accession>A0A6J4UNV4</accession>
<dbReference type="GO" id="GO:0016757">
    <property type="term" value="F:glycosyltransferase activity"/>
    <property type="evidence" value="ECO:0007669"/>
    <property type="project" value="InterPro"/>
</dbReference>
<keyword evidence="1" id="KW-0808">Transferase</keyword>
<gene>
    <name evidence="3" type="ORF">AVDCRST_MAG81-116</name>
</gene>
<evidence type="ECO:0000313" key="3">
    <source>
        <dbReference type="EMBL" id="CAA9554504.1"/>
    </source>
</evidence>
<dbReference type="EMBL" id="CADCWO010000011">
    <property type="protein sequence ID" value="CAA9554504.1"/>
    <property type="molecule type" value="Genomic_DNA"/>
</dbReference>
<dbReference type="Gene3D" id="3.40.50.2000">
    <property type="entry name" value="Glycogen Phosphorylase B"/>
    <property type="match status" value="2"/>
</dbReference>
<name>A0A6J4UNV4_9CYAN</name>
<organism evidence="3">
    <name type="scientific">uncultured Synechococcales cyanobacterium</name>
    <dbReference type="NCBI Taxonomy" id="1936017"/>
    <lineage>
        <taxon>Bacteria</taxon>
        <taxon>Bacillati</taxon>
        <taxon>Cyanobacteriota</taxon>
        <taxon>Cyanophyceae</taxon>
        <taxon>Synechococcales</taxon>
        <taxon>environmental samples</taxon>
    </lineage>
</organism>
<evidence type="ECO:0000256" key="1">
    <source>
        <dbReference type="ARBA" id="ARBA00022679"/>
    </source>
</evidence>
<proteinExistence type="predicted"/>
<evidence type="ECO:0000259" key="2">
    <source>
        <dbReference type="Pfam" id="PF00534"/>
    </source>
</evidence>
<dbReference type="CDD" id="cd03801">
    <property type="entry name" value="GT4_PimA-like"/>
    <property type="match status" value="1"/>
</dbReference>